<evidence type="ECO:0000256" key="1">
    <source>
        <dbReference type="ARBA" id="ARBA00023172"/>
    </source>
</evidence>
<dbReference type="EMBL" id="BARW01032193">
    <property type="protein sequence ID" value="GAJ10573.1"/>
    <property type="molecule type" value="Genomic_DNA"/>
</dbReference>
<dbReference type="InterPro" id="IPR013762">
    <property type="entry name" value="Integrase-like_cat_sf"/>
</dbReference>
<proteinExistence type="predicted"/>
<feature type="non-terminal residue" evidence="3">
    <location>
        <position position="243"/>
    </location>
</feature>
<dbReference type="Pfam" id="PF00589">
    <property type="entry name" value="Phage_integrase"/>
    <property type="match status" value="1"/>
</dbReference>
<dbReference type="GO" id="GO:0015074">
    <property type="term" value="P:DNA integration"/>
    <property type="evidence" value="ECO:0007669"/>
    <property type="project" value="InterPro"/>
</dbReference>
<feature type="non-terminal residue" evidence="3">
    <location>
        <position position="1"/>
    </location>
</feature>
<dbReference type="InterPro" id="IPR011010">
    <property type="entry name" value="DNA_brk_join_enz"/>
</dbReference>
<dbReference type="InterPro" id="IPR002104">
    <property type="entry name" value="Integrase_catalytic"/>
</dbReference>
<dbReference type="GO" id="GO:0006310">
    <property type="term" value="P:DNA recombination"/>
    <property type="evidence" value="ECO:0007669"/>
    <property type="project" value="UniProtKB-KW"/>
</dbReference>
<reference evidence="3" key="1">
    <citation type="journal article" date="2014" name="Front. Microbiol.">
        <title>High frequency of phylogenetically diverse reductive dehalogenase-homologous genes in deep subseafloor sedimentary metagenomes.</title>
        <authorList>
            <person name="Kawai M."/>
            <person name="Futagami T."/>
            <person name="Toyoda A."/>
            <person name="Takaki Y."/>
            <person name="Nishi S."/>
            <person name="Hori S."/>
            <person name="Arai W."/>
            <person name="Tsubouchi T."/>
            <person name="Morono Y."/>
            <person name="Uchiyama I."/>
            <person name="Ito T."/>
            <person name="Fujiyama A."/>
            <person name="Inagaki F."/>
            <person name="Takami H."/>
        </authorList>
    </citation>
    <scope>NUCLEOTIDE SEQUENCE</scope>
    <source>
        <strain evidence="3">Expedition CK06-06</strain>
    </source>
</reference>
<dbReference type="PANTHER" id="PTHR30349">
    <property type="entry name" value="PHAGE INTEGRASE-RELATED"/>
    <property type="match status" value="1"/>
</dbReference>
<protein>
    <recommendedName>
        <fullName evidence="2">Tyr recombinase domain-containing protein</fullName>
    </recommendedName>
</protein>
<comment type="caution">
    <text evidence="3">The sequence shown here is derived from an EMBL/GenBank/DDBJ whole genome shotgun (WGS) entry which is preliminary data.</text>
</comment>
<dbReference type="InterPro" id="IPR050090">
    <property type="entry name" value="Tyrosine_recombinase_XerCD"/>
</dbReference>
<evidence type="ECO:0000259" key="2">
    <source>
        <dbReference type="PROSITE" id="PS51898"/>
    </source>
</evidence>
<dbReference type="Gene3D" id="1.10.443.10">
    <property type="entry name" value="Intergrase catalytic core"/>
    <property type="match status" value="1"/>
</dbReference>
<evidence type="ECO:0000313" key="3">
    <source>
        <dbReference type="EMBL" id="GAJ10573.1"/>
    </source>
</evidence>
<dbReference type="SUPFAM" id="SSF56349">
    <property type="entry name" value="DNA breaking-rejoining enzymes"/>
    <property type="match status" value="1"/>
</dbReference>
<keyword evidence="1" id="KW-0233">DNA recombination</keyword>
<name>X1TZ33_9ZZZZ</name>
<dbReference type="PANTHER" id="PTHR30349:SF81">
    <property type="entry name" value="TYROSINE RECOMBINASE XERC"/>
    <property type="match status" value="1"/>
</dbReference>
<gene>
    <name evidence="3" type="ORF">S12H4_51011</name>
</gene>
<accession>X1TZ33</accession>
<feature type="domain" description="Tyr recombinase" evidence="2">
    <location>
        <begin position="100"/>
        <end position="243"/>
    </location>
</feature>
<dbReference type="GO" id="GO:0003677">
    <property type="term" value="F:DNA binding"/>
    <property type="evidence" value="ECO:0007669"/>
    <property type="project" value="InterPro"/>
</dbReference>
<dbReference type="AlphaFoldDB" id="X1TZ33"/>
<dbReference type="PROSITE" id="PS51898">
    <property type="entry name" value="TYR_RECOMBINASE"/>
    <property type="match status" value="1"/>
</dbReference>
<organism evidence="3">
    <name type="scientific">marine sediment metagenome</name>
    <dbReference type="NCBI Taxonomy" id="412755"/>
    <lineage>
        <taxon>unclassified sequences</taxon>
        <taxon>metagenomes</taxon>
        <taxon>ecological metagenomes</taxon>
    </lineage>
</organism>
<sequence>PALKTADLVEQYHRYGETIGFRPLTLDKNRHHLKIFCESCPELPLAPEPIMDFIHDLKCGMRTKKSYYEVIRAFYNYLVDFHNIKTPLTPRMVPRADKHPYFRVLSREEVIRVIGAAENFQERMILKTLYATRIRAGELVSLISENLYPDKIVVTGKTGTWEVPISEELYDDLKLLGEGPLFKDRRGNPMTRDGVRQRVEKCMKLAGITGKKLGPHTFRHTSLTHLYEDTSDLPLVQEAAHHI</sequence>